<protein>
    <submittedName>
        <fullName evidence="2">Uncharacterized protein</fullName>
    </submittedName>
</protein>
<reference evidence="2" key="1">
    <citation type="submission" date="2022-11" db="UniProtKB">
        <authorList>
            <consortium name="WormBaseParasite"/>
        </authorList>
    </citation>
    <scope>IDENTIFICATION</scope>
</reference>
<accession>A0AC34GBK1</accession>
<dbReference type="Proteomes" id="UP000887579">
    <property type="component" value="Unplaced"/>
</dbReference>
<organism evidence="1 2">
    <name type="scientific">Panagrolaimus sp. ES5</name>
    <dbReference type="NCBI Taxonomy" id="591445"/>
    <lineage>
        <taxon>Eukaryota</taxon>
        <taxon>Metazoa</taxon>
        <taxon>Ecdysozoa</taxon>
        <taxon>Nematoda</taxon>
        <taxon>Chromadorea</taxon>
        <taxon>Rhabditida</taxon>
        <taxon>Tylenchina</taxon>
        <taxon>Panagrolaimomorpha</taxon>
        <taxon>Panagrolaimoidea</taxon>
        <taxon>Panagrolaimidae</taxon>
        <taxon>Panagrolaimus</taxon>
    </lineage>
</organism>
<dbReference type="WBParaSite" id="ES5_v2.g27020.t1">
    <property type="protein sequence ID" value="ES5_v2.g27020.t1"/>
    <property type="gene ID" value="ES5_v2.g27020"/>
</dbReference>
<evidence type="ECO:0000313" key="2">
    <source>
        <dbReference type="WBParaSite" id="ES5_v2.g27020.t1"/>
    </source>
</evidence>
<name>A0AC34GBK1_9BILA</name>
<sequence length="345" mass="39978">GFENLEDLVHLNLSSNKFEFQNGEKDLVTRLWNRLPKKVDVLILSYNSLGELPCELSKREILRLQVDKCELRHICPRIGSTPFPRSTHNFVSIKLNDQLKNLSFVPTKIYFPPTVKDEKQKQPNEVKGRMILISDRSFKDTSRWQTSYKIHTYDFIPKYHHEEKLHGCNCCARCGINCAKEIGEIETFMVMDFTHIVETPSNETRAEKEVIVEYGPGEWKTMIKTKMCFKCLAKMRTEVAEFYNDMPLKHKTNARKNKNIEPPNASTDVPQSGVQPSALIPVMDSKCDNSIFNTSKIQEITSHLHQQHYQHDITMASFPPQLSEQYVQMDNTNIMYIHPLDTVNP</sequence>
<evidence type="ECO:0000313" key="1">
    <source>
        <dbReference type="Proteomes" id="UP000887579"/>
    </source>
</evidence>
<proteinExistence type="predicted"/>